<dbReference type="Proteomes" id="UP001430953">
    <property type="component" value="Unassembled WGS sequence"/>
</dbReference>
<gene>
    <name evidence="2" type="ORF">PUN28_009363</name>
</gene>
<comment type="caution">
    <text evidence="2">The sequence shown here is derived from an EMBL/GenBank/DDBJ whole genome shotgun (WGS) entry which is preliminary data.</text>
</comment>
<protein>
    <submittedName>
        <fullName evidence="2">Uncharacterized protein</fullName>
    </submittedName>
</protein>
<evidence type="ECO:0000313" key="3">
    <source>
        <dbReference type="Proteomes" id="UP001430953"/>
    </source>
</evidence>
<dbReference type="EMBL" id="JADYXP020000008">
    <property type="protein sequence ID" value="KAL0118636.1"/>
    <property type="molecule type" value="Genomic_DNA"/>
</dbReference>
<feature type="transmembrane region" description="Helical" evidence="1">
    <location>
        <begin position="100"/>
        <end position="120"/>
    </location>
</feature>
<proteinExistence type="predicted"/>
<evidence type="ECO:0000256" key="1">
    <source>
        <dbReference type="SAM" id="Phobius"/>
    </source>
</evidence>
<keyword evidence="1" id="KW-1133">Transmembrane helix</keyword>
<keyword evidence="1" id="KW-0472">Membrane</keyword>
<accession>A0AAW2FX80</accession>
<organism evidence="2 3">
    <name type="scientific">Cardiocondyla obscurior</name>
    <dbReference type="NCBI Taxonomy" id="286306"/>
    <lineage>
        <taxon>Eukaryota</taxon>
        <taxon>Metazoa</taxon>
        <taxon>Ecdysozoa</taxon>
        <taxon>Arthropoda</taxon>
        <taxon>Hexapoda</taxon>
        <taxon>Insecta</taxon>
        <taxon>Pterygota</taxon>
        <taxon>Neoptera</taxon>
        <taxon>Endopterygota</taxon>
        <taxon>Hymenoptera</taxon>
        <taxon>Apocrita</taxon>
        <taxon>Aculeata</taxon>
        <taxon>Formicoidea</taxon>
        <taxon>Formicidae</taxon>
        <taxon>Myrmicinae</taxon>
        <taxon>Cardiocondyla</taxon>
    </lineage>
</organism>
<name>A0AAW2FX80_9HYME</name>
<sequence>MVTKSIIVSCTIFHSYVFTYSLEGTDMLYKIQHTNTKASSHSMHTHAKYFILNYARKRAFNPLTPENNIRTKLTTADCFYDVCIRIGHFLNHFRAMTKKLIINLNVIIIIFLFKMILVTLHHKVIKYKYYVYM</sequence>
<evidence type="ECO:0000313" key="2">
    <source>
        <dbReference type="EMBL" id="KAL0118636.1"/>
    </source>
</evidence>
<dbReference type="AlphaFoldDB" id="A0AAW2FX80"/>
<reference evidence="2 3" key="1">
    <citation type="submission" date="2023-03" db="EMBL/GenBank/DDBJ databases">
        <title>High recombination rates correlate with genetic variation in Cardiocondyla obscurior ants.</title>
        <authorList>
            <person name="Errbii M."/>
        </authorList>
    </citation>
    <scope>NUCLEOTIDE SEQUENCE [LARGE SCALE GENOMIC DNA]</scope>
    <source>
        <strain evidence="2">Alpha-2009</strain>
        <tissue evidence="2">Whole body</tissue>
    </source>
</reference>
<keyword evidence="1" id="KW-0812">Transmembrane</keyword>
<keyword evidence="3" id="KW-1185">Reference proteome</keyword>